<name>A0AAV1J5D6_9NEOP</name>
<evidence type="ECO:0000313" key="1">
    <source>
        <dbReference type="EMBL" id="CAK1544586.1"/>
    </source>
</evidence>
<comment type="caution">
    <text evidence="1">The sequence shown here is derived from an EMBL/GenBank/DDBJ whole genome shotgun (WGS) entry which is preliminary data.</text>
</comment>
<organism evidence="1 2">
    <name type="scientific">Leptosia nina</name>
    <dbReference type="NCBI Taxonomy" id="320188"/>
    <lineage>
        <taxon>Eukaryota</taxon>
        <taxon>Metazoa</taxon>
        <taxon>Ecdysozoa</taxon>
        <taxon>Arthropoda</taxon>
        <taxon>Hexapoda</taxon>
        <taxon>Insecta</taxon>
        <taxon>Pterygota</taxon>
        <taxon>Neoptera</taxon>
        <taxon>Endopterygota</taxon>
        <taxon>Lepidoptera</taxon>
        <taxon>Glossata</taxon>
        <taxon>Ditrysia</taxon>
        <taxon>Papilionoidea</taxon>
        <taxon>Pieridae</taxon>
        <taxon>Pierinae</taxon>
        <taxon>Leptosia</taxon>
    </lineage>
</organism>
<dbReference type="AlphaFoldDB" id="A0AAV1J5D6"/>
<protein>
    <submittedName>
        <fullName evidence="1">Uncharacterized protein</fullName>
    </submittedName>
</protein>
<sequence length="178" mass="19624">MTDEETGCHLRKRRFAGSSNLALNLDVGYQVNEGCSGLGTPSPGYSKAAPTPTSAQLRQEFRNKQQSLDIPVRAEDCEEIEIIIESDEEEADREENASAVVKVDRPVTPTPVQDFGASVVYTEGDLRSKQMSSLEKNECFSRTVITKGPQAMDFLNVNAIEHDCYTDVSDADSEEEDI</sequence>
<keyword evidence="2" id="KW-1185">Reference proteome</keyword>
<evidence type="ECO:0000313" key="2">
    <source>
        <dbReference type="Proteomes" id="UP001497472"/>
    </source>
</evidence>
<dbReference type="EMBL" id="CAVLEF010000005">
    <property type="protein sequence ID" value="CAK1544586.1"/>
    <property type="molecule type" value="Genomic_DNA"/>
</dbReference>
<proteinExistence type="predicted"/>
<reference evidence="1 2" key="1">
    <citation type="submission" date="2023-11" db="EMBL/GenBank/DDBJ databases">
        <authorList>
            <person name="Okamura Y."/>
        </authorList>
    </citation>
    <scope>NUCLEOTIDE SEQUENCE [LARGE SCALE GENOMIC DNA]</scope>
</reference>
<gene>
    <name evidence="1" type="ORF">LNINA_LOCUS4317</name>
</gene>
<accession>A0AAV1J5D6</accession>
<dbReference type="Proteomes" id="UP001497472">
    <property type="component" value="Unassembled WGS sequence"/>
</dbReference>